<proteinExistence type="predicted"/>
<comment type="caution">
    <text evidence="4">The sequence shown here is derived from an EMBL/GenBank/DDBJ whole genome shotgun (WGS) entry which is preliminary data.</text>
</comment>
<dbReference type="AlphaFoldDB" id="A0A4V2T3C2"/>
<feature type="chain" id="PRO_5020937909" evidence="2">
    <location>
        <begin position="23"/>
        <end position="495"/>
    </location>
</feature>
<dbReference type="InterPro" id="IPR001119">
    <property type="entry name" value="SLH_dom"/>
</dbReference>
<keyword evidence="2" id="KW-0732">Signal</keyword>
<keyword evidence="1" id="KW-0677">Repeat</keyword>
<keyword evidence="5" id="KW-1185">Reference proteome</keyword>
<dbReference type="EMBL" id="SLYC01000031">
    <property type="protein sequence ID" value="TCQ00494.1"/>
    <property type="molecule type" value="Genomic_DNA"/>
</dbReference>
<dbReference type="OrthoDB" id="2985276at2"/>
<name>A0A4V2T3C2_9FIRM</name>
<gene>
    <name evidence="4" type="ORF">EDD79_103111</name>
</gene>
<evidence type="ECO:0000256" key="2">
    <source>
        <dbReference type="SAM" id="SignalP"/>
    </source>
</evidence>
<feature type="signal peptide" evidence="2">
    <location>
        <begin position="1"/>
        <end position="22"/>
    </location>
</feature>
<dbReference type="Proteomes" id="UP000295504">
    <property type="component" value="Unassembled WGS sequence"/>
</dbReference>
<sequence length="495" mass="56097">MKKRILLLVLALIMTLTTSTYALEIPGYDGGIKNEMLYREVIFITGEPVVVEGVVNISNSANSISITFRNLSNADKTVTLTRNVTYGKSINSNGSDQRTETYSLNRFRETITANGVKYESTEKTNQWSKSTIMHKKPGVEYFKGSWDGRRVYTINKNQGTVEVTTVGDTYGYEQHWGATETQRIQHYISYNRTLPGGNGAQNRVSWQGTAEILTSHNTTKDYSYEPNIPTQSSFKGAYMLVEQQENVLKYSYDLPRFNDAGEILSQRNTGVNSLSLNTNPVNQMLFIPAMTDILGNTNERDILFLASLGALNPNSQSFGPTLPMSRGDFARSMVTILDLLEKEQTNVRQRSTAVQEKPRTFIDVRETDPNSKYIEAAFKKGIMQGAGTNQFLPNQYLTKAQAITVIVKALGFEHLAPIQRYFTGFRDDDQIPIWAKDSVYVARELGILRDTNDGYLQPNKWLTKAEAAELLVDFVDYLQHELRYDYRERILNYSH</sequence>
<reference evidence="4 5" key="1">
    <citation type="submission" date="2019-03" db="EMBL/GenBank/DDBJ databases">
        <title>Genomic Encyclopedia of Type Strains, Phase IV (KMG-IV): sequencing the most valuable type-strain genomes for metagenomic binning, comparative biology and taxonomic classification.</title>
        <authorList>
            <person name="Goeker M."/>
        </authorList>
    </citation>
    <scope>NUCLEOTIDE SEQUENCE [LARGE SCALE GENOMIC DNA]</scope>
    <source>
        <strain evidence="4 5">DSM 100013</strain>
    </source>
</reference>
<dbReference type="RefSeq" id="WP_132849062.1">
    <property type="nucleotide sequence ID" value="NZ_CP058648.1"/>
</dbReference>
<protein>
    <submittedName>
        <fullName evidence="4">S-layer family protein</fullName>
    </submittedName>
</protein>
<evidence type="ECO:0000313" key="5">
    <source>
        <dbReference type="Proteomes" id="UP000295504"/>
    </source>
</evidence>
<organism evidence="4 5">
    <name type="scientific">Serpentinicella alkaliphila</name>
    <dbReference type="NCBI Taxonomy" id="1734049"/>
    <lineage>
        <taxon>Bacteria</taxon>
        <taxon>Bacillati</taxon>
        <taxon>Bacillota</taxon>
        <taxon>Clostridia</taxon>
        <taxon>Peptostreptococcales</taxon>
        <taxon>Natronincolaceae</taxon>
        <taxon>Serpentinicella</taxon>
    </lineage>
</organism>
<feature type="domain" description="SLH" evidence="3">
    <location>
        <begin position="422"/>
        <end position="485"/>
    </location>
</feature>
<evidence type="ECO:0000256" key="1">
    <source>
        <dbReference type="ARBA" id="ARBA00022737"/>
    </source>
</evidence>
<accession>A0A4V2T3C2</accession>
<dbReference type="PROSITE" id="PS51272">
    <property type="entry name" value="SLH"/>
    <property type="match status" value="2"/>
</dbReference>
<evidence type="ECO:0000259" key="3">
    <source>
        <dbReference type="PROSITE" id="PS51272"/>
    </source>
</evidence>
<evidence type="ECO:0000313" key="4">
    <source>
        <dbReference type="EMBL" id="TCQ00494.1"/>
    </source>
</evidence>
<feature type="domain" description="SLH" evidence="3">
    <location>
        <begin position="357"/>
        <end position="420"/>
    </location>
</feature>
<dbReference type="Pfam" id="PF00395">
    <property type="entry name" value="SLH"/>
    <property type="match status" value="3"/>
</dbReference>